<gene>
    <name evidence="2" type="ORF">HMPREF9138_01880</name>
</gene>
<evidence type="ECO:0000256" key="1">
    <source>
        <dbReference type="SAM" id="SignalP"/>
    </source>
</evidence>
<keyword evidence="1" id="KW-0732">Signal</keyword>
<dbReference type="PATRIC" id="fig|857291.3.peg.1873"/>
<sequence length="170" mass="18762">MKMKRFFTFALLFVLITVCHAQTTKFAMTLGTDLGLSGKNYKIVTPNVSASYDITPRLSAGVRAEDAITLMKAQDVKSYDQLFTLGGQVAYDVCHLMSIINVQARAIVGHTIGGGHDRGYMYYQGGIYTASAKKDGVRSEIGLGVRYNDYRGDLYKDKAVFFVSYAVALR</sequence>
<feature type="chain" id="PRO_5003484920" description="Outer membrane protein beta-barrel domain-containing protein" evidence="1">
    <location>
        <begin position="22"/>
        <end position="170"/>
    </location>
</feature>
<reference evidence="2 3" key="1">
    <citation type="submission" date="2011-10" db="EMBL/GenBank/DDBJ databases">
        <title>The Genome Sequence of Prevotella histicola F0411.</title>
        <authorList>
            <consortium name="The Broad Institute Genome Sequencing Platform"/>
            <person name="Earl A."/>
            <person name="Ward D."/>
            <person name="Feldgarden M."/>
            <person name="Gevers D."/>
            <person name="Izard J."/>
            <person name="Ganesan A."/>
            <person name="Blanton J.M."/>
            <person name="Baranova O.V."/>
            <person name="Tanner A.C."/>
            <person name="Mathney J.M.J."/>
            <person name="Dewhirst F.E."/>
            <person name="Young S.K."/>
            <person name="Zeng Q."/>
            <person name="Gargeya S."/>
            <person name="Fitzgerald M."/>
            <person name="Haas B."/>
            <person name="Abouelleil A."/>
            <person name="Alvarado L."/>
            <person name="Arachchi H.M."/>
            <person name="Berlin A."/>
            <person name="Brown A."/>
            <person name="Chapman S.B."/>
            <person name="Chen Z."/>
            <person name="Dunbar C."/>
            <person name="Freedman E."/>
            <person name="Gearin G."/>
            <person name="Gellesch M."/>
            <person name="Goldberg J."/>
            <person name="Griggs A."/>
            <person name="Gujja S."/>
            <person name="Heiman D."/>
            <person name="Howarth C."/>
            <person name="Larson L."/>
            <person name="Lui A."/>
            <person name="MacDonald P.J.P."/>
            <person name="Montmayeur A."/>
            <person name="Murphy C."/>
            <person name="Neiman D."/>
            <person name="Pearson M."/>
            <person name="Priest M."/>
            <person name="Roberts A."/>
            <person name="Saif S."/>
            <person name="Shea T."/>
            <person name="Shenoy N."/>
            <person name="Sisk P."/>
            <person name="Stolte C."/>
            <person name="Sykes S."/>
            <person name="Wortman J."/>
            <person name="Nusbaum C."/>
            <person name="Birren B."/>
        </authorList>
    </citation>
    <scope>NUCLEOTIDE SEQUENCE [LARGE SCALE GENOMIC DNA]</scope>
    <source>
        <strain evidence="2 3">F0411</strain>
    </source>
</reference>
<name>G6AIF3_9BACT</name>
<accession>G6AIF3</accession>
<proteinExistence type="predicted"/>
<evidence type="ECO:0008006" key="4">
    <source>
        <dbReference type="Google" id="ProtNLM"/>
    </source>
</evidence>
<feature type="signal peptide" evidence="1">
    <location>
        <begin position="1"/>
        <end position="21"/>
    </location>
</feature>
<organism evidence="2 3">
    <name type="scientific">Prevotella histicola F0411</name>
    <dbReference type="NCBI Taxonomy" id="857291"/>
    <lineage>
        <taxon>Bacteria</taxon>
        <taxon>Pseudomonadati</taxon>
        <taxon>Bacteroidota</taxon>
        <taxon>Bacteroidia</taxon>
        <taxon>Bacteroidales</taxon>
        <taxon>Prevotellaceae</taxon>
        <taxon>Prevotella</taxon>
    </lineage>
</organism>
<dbReference type="EMBL" id="AFXP01000021">
    <property type="protein sequence ID" value="EHG15428.1"/>
    <property type="molecule type" value="Genomic_DNA"/>
</dbReference>
<comment type="caution">
    <text evidence="2">The sequence shown here is derived from an EMBL/GenBank/DDBJ whole genome shotgun (WGS) entry which is preliminary data.</text>
</comment>
<dbReference type="HOGENOM" id="CLU_1531209_0_0_10"/>
<dbReference type="AlphaFoldDB" id="G6AIF3"/>
<evidence type="ECO:0000313" key="3">
    <source>
        <dbReference type="Proteomes" id="UP000004597"/>
    </source>
</evidence>
<evidence type="ECO:0000313" key="2">
    <source>
        <dbReference type="EMBL" id="EHG15428.1"/>
    </source>
</evidence>
<dbReference type="Proteomes" id="UP000004597">
    <property type="component" value="Unassembled WGS sequence"/>
</dbReference>
<protein>
    <recommendedName>
        <fullName evidence="4">Outer membrane protein beta-barrel domain-containing protein</fullName>
    </recommendedName>
</protein>
<keyword evidence="3" id="KW-1185">Reference proteome</keyword>